<dbReference type="RefSeq" id="WP_202093498.1">
    <property type="nucleotide sequence ID" value="NZ_CP061035.1"/>
</dbReference>
<name>A0A974NUH4_9SPHN</name>
<gene>
    <name evidence="2" type="ORF">H5J25_18105</name>
</gene>
<reference evidence="3" key="1">
    <citation type="submission" date="2020-09" db="EMBL/GenBank/DDBJ databases">
        <title>Sphingomonas sp., a new species isolated from pork steak.</title>
        <authorList>
            <person name="Heidler von Heilborn D."/>
        </authorList>
    </citation>
    <scope>NUCLEOTIDE SEQUENCE [LARGE SCALE GENOMIC DNA]</scope>
</reference>
<dbReference type="AlphaFoldDB" id="A0A974NUH4"/>
<feature type="transmembrane region" description="Helical" evidence="1">
    <location>
        <begin position="67"/>
        <end position="85"/>
    </location>
</feature>
<feature type="transmembrane region" description="Helical" evidence="1">
    <location>
        <begin position="12"/>
        <end position="32"/>
    </location>
</feature>
<feature type="transmembrane region" description="Helical" evidence="1">
    <location>
        <begin position="116"/>
        <end position="133"/>
    </location>
</feature>
<sequence length="148" mass="16297">MREPHLTKVRWMRRALGVMLGTIAAMLVIWAIELVAQWLYPFPDTIETANRADLSAAMDSISTTAKAIVVSAWFAGAFCGAWLALRVCDWPWSGWIVVLFLIAGGIANLIAIPHPLWMQAATVVAPLAGGWIARRVHHKPYRGEPLLG</sequence>
<proteinExistence type="predicted"/>
<keyword evidence="1" id="KW-0472">Membrane</keyword>
<dbReference type="KEGG" id="sari:H5J25_18105"/>
<keyword evidence="1" id="KW-1133">Transmembrane helix</keyword>
<feature type="transmembrane region" description="Helical" evidence="1">
    <location>
        <begin position="92"/>
        <end position="110"/>
    </location>
</feature>
<evidence type="ECO:0000313" key="2">
    <source>
        <dbReference type="EMBL" id="QQV77206.1"/>
    </source>
</evidence>
<keyword evidence="3" id="KW-1185">Reference proteome</keyword>
<organism evidence="2 3">
    <name type="scientific">Sphingomonas aliaeris</name>
    <dbReference type="NCBI Taxonomy" id="2759526"/>
    <lineage>
        <taxon>Bacteria</taxon>
        <taxon>Pseudomonadati</taxon>
        <taxon>Pseudomonadota</taxon>
        <taxon>Alphaproteobacteria</taxon>
        <taxon>Sphingomonadales</taxon>
        <taxon>Sphingomonadaceae</taxon>
        <taxon>Sphingomonas</taxon>
    </lineage>
</organism>
<keyword evidence="1" id="KW-0812">Transmembrane</keyword>
<evidence type="ECO:0000256" key="1">
    <source>
        <dbReference type="SAM" id="Phobius"/>
    </source>
</evidence>
<dbReference type="Proteomes" id="UP000595894">
    <property type="component" value="Chromosome"/>
</dbReference>
<accession>A0A974NUH4</accession>
<protein>
    <submittedName>
        <fullName evidence="2">Uncharacterized protein</fullName>
    </submittedName>
</protein>
<evidence type="ECO:0000313" key="3">
    <source>
        <dbReference type="Proteomes" id="UP000595894"/>
    </source>
</evidence>
<dbReference type="EMBL" id="CP061035">
    <property type="protein sequence ID" value="QQV77206.1"/>
    <property type="molecule type" value="Genomic_DNA"/>
</dbReference>